<comment type="similarity">
    <text evidence="1">Belongs to the bacterial solute-binding protein 1 family.</text>
</comment>
<dbReference type="Pfam" id="PF01547">
    <property type="entry name" value="SBP_bac_1"/>
    <property type="match status" value="1"/>
</dbReference>
<dbReference type="EMBL" id="WLZY01000009">
    <property type="protein sequence ID" value="NDL59926.1"/>
    <property type="molecule type" value="Genomic_DNA"/>
</dbReference>
<evidence type="ECO:0000256" key="3">
    <source>
        <dbReference type="SAM" id="SignalP"/>
    </source>
</evidence>
<dbReference type="SUPFAM" id="SSF53850">
    <property type="entry name" value="Periplasmic binding protein-like II"/>
    <property type="match status" value="1"/>
</dbReference>
<dbReference type="Gene3D" id="3.40.190.10">
    <property type="entry name" value="Periplasmic binding protein-like II"/>
    <property type="match status" value="1"/>
</dbReference>
<keyword evidence="5" id="KW-1185">Reference proteome</keyword>
<dbReference type="Proteomes" id="UP000460435">
    <property type="component" value="Unassembled WGS sequence"/>
</dbReference>
<accession>A0A7K3M9I2</accession>
<reference evidence="4 5" key="1">
    <citation type="submission" date="2019-11" db="EMBL/GenBank/DDBJ databases">
        <authorList>
            <person name="Li X.-J."/>
            <person name="Feng X.-M."/>
        </authorList>
    </citation>
    <scope>NUCLEOTIDE SEQUENCE [LARGE SCALE GENOMIC DNA]</scope>
    <source>
        <strain evidence="4 5">XMNu-373</strain>
    </source>
</reference>
<dbReference type="PROSITE" id="PS51257">
    <property type="entry name" value="PROKAR_LIPOPROTEIN"/>
    <property type="match status" value="1"/>
</dbReference>
<keyword evidence="3" id="KW-0732">Signal</keyword>
<organism evidence="4 5">
    <name type="scientific">Phytoactinopolyspora mesophila</name>
    <dbReference type="NCBI Taxonomy" id="2650750"/>
    <lineage>
        <taxon>Bacteria</taxon>
        <taxon>Bacillati</taxon>
        <taxon>Actinomycetota</taxon>
        <taxon>Actinomycetes</taxon>
        <taxon>Jiangellales</taxon>
        <taxon>Jiangellaceae</taxon>
        <taxon>Phytoactinopolyspora</taxon>
    </lineage>
</organism>
<dbReference type="PANTHER" id="PTHR43649">
    <property type="entry name" value="ARABINOSE-BINDING PROTEIN-RELATED"/>
    <property type="match status" value="1"/>
</dbReference>
<proteinExistence type="inferred from homology"/>
<dbReference type="PANTHER" id="PTHR43649:SF29">
    <property type="entry name" value="OSMOPROTECTIVE COMPOUNDS-BINDING PROTEIN GGTB"/>
    <property type="match status" value="1"/>
</dbReference>
<comment type="caution">
    <text evidence="4">The sequence shown here is derived from an EMBL/GenBank/DDBJ whole genome shotgun (WGS) entry which is preliminary data.</text>
</comment>
<name>A0A7K3M9I2_9ACTN</name>
<evidence type="ECO:0000256" key="2">
    <source>
        <dbReference type="ARBA" id="ARBA00022448"/>
    </source>
</evidence>
<evidence type="ECO:0000313" key="4">
    <source>
        <dbReference type="EMBL" id="NDL59926.1"/>
    </source>
</evidence>
<sequence length="441" mass="47726">MRTTRSLQAAGLVAASALVLAACGGDDNGGQATGDDGGQATSGGTLSLWHYEGENSAMGIAWDEAMRIFEEETGATVEFEEKSFEQIRQTANMVLNTSEAPDILEYNKGNASAGLLASQGLLTDISDAVAEYGWDEQLAPSVQTTARYDENGVMGDGAWYGIPNYGEFVMLYFNEDLFAEHGVAIPETYDDLVAAMDEFVANDVTPLAMSGAEYPAGQLFYELALSQADRQFVNDYQLYENPVDFSGAALSYGAETFSEWVQAGYIGDYSAGLSAEDMGTAFIAGDYPMLYSGSWWYGRFVDEIDGFDWSIDTFPGSDLHPGSSGNLWVVPTASENKDLAYQFIEITMRPEIQALLGNNGGVPVDADPDDITDEKSEELITVFNEISDADGLAFYPDWPVPGFYDDLVGALQQLINQNATPAEVLEQLQLAYESGLDNVPN</sequence>
<gene>
    <name evidence="4" type="ORF">F7O44_22890</name>
</gene>
<feature type="chain" id="PRO_5029893464" evidence="3">
    <location>
        <begin position="22"/>
        <end position="441"/>
    </location>
</feature>
<dbReference type="InterPro" id="IPR006059">
    <property type="entry name" value="SBP"/>
</dbReference>
<evidence type="ECO:0000256" key="1">
    <source>
        <dbReference type="ARBA" id="ARBA00008520"/>
    </source>
</evidence>
<feature type="signal peptide" evidence="3">
    <location>
        <begin position="1"/>
        <end position="21"/>
    </location>
</feature>
<protein>
    <submittedName>
        <fullName evidence="4">Extracellular solute-binding protein</fullName>
    </submittedName>
</protein>
<keyword evidence="2" id="KW-0813">Transport</keyword>
<evidence type="ECO:0000313" key="5">
    <source>
        <dbReference type="Proteomes" id="UP000460435"/>
    </source>
</evidence>
<dbReference type="RefSeq" id="WP_162452638.1">
    <property type="nucleotide sequence ID" value="NZ_WLZY01000009.1"/>
</dbReference>
<dbReference type="AlphaFoldDB" id="A0A7K3M9I2"/>
<dbReference type="InterPro" id="IPR050490">
    <property type="entry name" value="Bact_solute-bd_prot1"/>
</dbReference>